<organism evidence="3 4">
    <name type="scientific">Mycena indigotica</name>
    <dbReference type="NCBI Taxonomy" id="2126181"/>
    <lineage>
        <taxon>Eukaryota</taxon>
        <taxon>Fungi</taxon>
        <taxon>Dikarya</taxon>
        <taxon>Basidiomycota</taxon>
        <taxon>Agaricomycotina</taxon>
        <taxon>Agaricomycetes</taxon>
        <taxon>Agaricomycetidae</taxon>
        <taxon>Agaricales</taxon>
        <taxon>Marasmiineae</taxon>
        <taxon>Mycenaceae</taxon>
        <taxon>Mycena</taxon>
    </lineage>
</organism>
<dbReference type="InterPro" id="IPR036047">
    <property type="entry name" value="F-box-like_dom_sf"/>
</dbReference>
<feature type="domain" description="F-box" evidence="2">
    <location>
        <begin position="49"/>
        <end position="98"/>
    </location>
</feature>
<proteinExistence type="predicted"/>
<reference evidence="3" key="1">
    <citation type="submission" date="2020-05" db="EMBL/GenBank/DDBJ databases">
        <title>Mycena genomes resolve the evolution of fungal bioluminescence.</title>
        <authorList>
            <person name="Tsai I.J."/>
        </authorList>
    </citation>
    <scope>NUCLEOTIDE SEQUENCE</scope>
    <source>
        <strain evidence="3">171206Taipei</strain>
    </source>
</reference>
<accession>A0A8H6W6I0</accession>
<dbReference type="SUPFAM" id="SSF81383">
    <property type="entry name" value="F-box domain"/>
    <property type="match status" value="1"/>
</dbReference>
<evidence type="ECO:0000256" key="1">
    <source>
        <dbReference type="SAM" id="MobiDB-lite"/>
    </source>
</evidence>
<dbReference type="EMBL" id="JACAZF010000005">
    <property type="protein sequence ID" value="KAF7303438.1"/>
    <property type="molecule type" value="Genomic_DNA"/>
</dbReference>
<gene>
    <name evidence="3" type="ORF">MIND_00572500</name>
</gene>
<dbReference type="Gene3D" id="1.20.1280.50">
    <property type="match status" value="1"/>
</dbReference>
<dbReference type="PROSITE" id="PS50181">
    <property type="entry name" value="FBOX"/>
    <property type="match status" value="1"/>
</dbReference>
<dbReference type="CDD" id="cd09917">
    <property type="entry name" value="F-box_SF"/>
    <property type="match status" value="1"/>
</dbReference>
<comment type="caution">
    <text evidence="3">The sequence shown here is derived from an EMBL/GenBank/DDBJ whole genome shotgun (WGS) entry which is preliminary data.</text>
</comment>
<dbReference type="InterPro" id="IPR001810">
    <property type="entry name" value="F-box_dom"/>
</dbReference>
<dbReference type="GeneID" id="59345005"/>
<protein>
    <submittedName>
        <fullName evidence="3">F-box domain-containing protein</fullName>
    </submittedName>
</protein>
<evidence type="ECO:0000259" key="2">
    <source>
        <dbReference type="PROSITE" id="PS50181"/>
    </source>
</evidence>
<evidence type="ECO:0000313" key="3">
    <source>
        <dbReference type="EMBL" id="KAF7303438.1"/>
    </source>
</evidence>
<sequence>MEREGDCLPFADDAPKEVLYRDFSLLNPNTVAEWSALRRARPPFASFDLSLLSTLHTDVLLEILGHLHPLELLHVARTCKPLRALLLSPVADSTWRNSFYVEAIPALPKCPEGFQARRWARLLFGPRVCERCGRGGVDANYTRWQRLCTSCIDTAPDEPLSRRHYRPMVSPLPKDPQDSEMRSSQRRQLITAMLEKVVQQRIGLGERIEAVAKGCHEWEEDMENLRLSQENRQYSRIARAVPKRLMKEGFSEKDVYNVAVSEIVWACLVFERKPRLTSTLWHLARPHIIPTVLRVQAERLALERHRLLANRLMVIQSASFLMLRTATPIRAGVTRTVPPPCTFATAYPPLVALRNNPSHDVLKRDDSRLREILEDSAAAEFSKALWEDLRKRLAQRLQPNLSASPTGETNIDVATLELIGSVFTVAQSRAEGLYDASVVGWEETQAALHWCRGTPHRPFYAPDNEDPYDGYNRIKVSVRGRATAEYLAGLVGFNEPAIVVIKDMKQTALNERFVCETCPTAKKRVALTWRECIDHDLTQHCDAAPAWRQLSPRAAADIRRQERPESYDQALMWACTLCDMYPPWLGRRDVIWEHLVHGPHNVAEPIEGEHLVPIALPDPPKRQRAKIVEGVYANTLRCRRCAEQYPDVVKLWSRRAIVPHVQDRHFMEKKAVGEEEWEEVEIFV</sequence>
<dbReference type="Pfam" id="PF00646">
    <property type="entry name" value="F-box"/>
    <property type="match status" value="1"/>
</dbReference>
<dbReference type="OrthoDB" id="2322499at2759"/>
<name>A0A8H6W6I0_9AGAR</name>
<dbReference type="AlphaFoldDB" id="A0A8H6W6I0"/>
<dbReference type="RefSeq" id="XP_037220410.1">
    <property type="nucleotide sequence ID" value="XM_037362489.1"/>
</dbReference>
<keyword evidence="4" id="KW-1185">Reference proteome</keyword>
<dbReference type="Proteomes" id="UP000636479">
    <property type="component" value="Unassembled WGS sequence"/>
</dbReference>
<feature type="region of interest" description="Disordered" evidence="1">
    <location>
        <begin position="162"/>
        <end position="184"/>
    </location>
</feature>
<evidence type="ECO:0000313" key="4">
    <source>
        <dbReference type="Proteomes" id="UP000636479"/>
    </source>
</evidence>